<evidence type="ECO:0000313" key="3">
    <source>
        <dbReference type="Proteomes" id="UP000320811"/>
    </source>
</evidence>
<dbReference type="RefSeq" id="WP_145674577.1">
    <property type="nucleotide sequence ID" value="NZ_VIWO01000013.1"/>
</dbReference>
<comment type="caution">
    <text evidence="2">The sequence shown here is derived from an EMBL/GenBank/DDBJ whole genome shotgun (WGS) entry which is preliminary data.</text>
</comment>
<reference evidence="2 3" key="1">
    <citation type="submission" date="2019-06" db="EMBL/GenBank/DDBJ databases">
        <title>Sorghum-associated microbial communities from plants grown in Nebraska, USA.</title>
        <authorList>
            <person name="Schachtman D."/>
        </authorList>
    </citation>
    <scope>NUCLEOTIDE SEQUENCE [LARGE SCALE GENOMIC DNA]</scope>
    <source>
        <strain evidence="2 3">1209</strain>
    </source>
</reference>
<feature type="transmembrane region" description="Helical" evidence="1">
    <location>
        <begin position="6"/>
        <end position="23"/>
    </location>
</feature>
<protein>
    <submittedName>
        <fullName evidence="2">Uncharacterized protein</fullName>
    </submittedName>
</protein>
<keyword evidence="1" id="KW-0812">Transmembrane</keyword>
<dbReference type="OrthoDB" id="5490906at2"/>
<dbReference type="EMBL" id="VIWO01000013">
    <property type="protein sequence ID" value="TWF32801.1"/>
    <property type="molecule type" value="Genomic_DNA"/>
</dbReference>
<dbReference type="Proteomes" id="UP000320811">
    <property type="component" value="Unassembled WGS sequence"/>
</dbReference>
<organism evidence="2 3">
    <name type="scientific">Chitinophaga polysaccharea</name>
    <dbReference type="NCBI Taxonomy" id="1293035"/>
    <lineage>
        <taxon>Bacteria</taxon>
        <taxon>Pseudomonadati</taxon>
        <taxon>Bacteroidota</taxon>
        <taxon>Chitinophagia</taxon>
        <taxon>Chitinophagales</taxon>
        <taxon>Chitinophagaceae</taxon>
        <taxon>Chitinophaga</taxon>
    </lineage>
</organism>
<dbReference type="AlphaFoldDB" id="A0A561P3W0"/>
<evidence type="ECO:0000313" key="2">
    <source>
        <dbReference type="EMBL" id="TWF32801.1"/>
    </source>
</evidence>
<evidence type="ECO:0000256" key="1">
    <source>
        <dbReference type="SAM" id="Phobius"/>
    </source>
</evidence>
<proteinExistence type="predicted"/>
<gene>
    <name evidence="2" type="ORF">FHW36_11355</name>
</gene>
<keyword evidence="1" id="KW-1133">Transmembrane helix</keyword>
<accession>A0A561P3W0</accession>
<keyword evidence="1" id="KW-0472">Membrane</keyword>
<keyword evidence="3" id="KW-1185">Reference proteome</keyword>
<sequence length="121" mass="13390">MRSRFIAIFIHGIVFMILQYMPLQHDSRTALWGLNKAADHPGENAVLAEPGSCTVWIANYFSCALTTGISYDLLNVAKTRLAVGGQFGVFFNERSLCDFYGKHPLGHGDLSPAVSRINEDE</sequence>
<name>A0A561P3W0_9BACT</name>